<reference evidence="3" key="1">
    <citation type="journal article" date="2013" name="Genome Announc.">
        <title>Draft genome sequence of the basidiomycetous yeast-like fungus Pseudozyma hubeiensis SY62, which produces an abundant amount of the biosurfactant mannosylerythritol lipids.</title>
        <authorList>
            <person name="Konishi M."/>
            <person name="Hatada Y."/>
            <person name="Horiuchi J."/>
        </authorList>
    </citation>
    <scope>NUCLEOTIDE SEQUENCE [LARGE SCALE GENOMIC DNA]</scope>
    <source>
        <strain evidence="3">SY62</strain>
    </source>
</reference>
<feature type="compositionally biased region" description="Polar residues" evidence="1">
    <location>
        <begin position="91"/>
        <end position="106"/>
    </location>
</feature>
<dbReference type="AlphaFoldDB" id="R9NWG7"/>
<evidence type="ECO:0000313" key="3">
    <source>
        <dbReference type="Proteomes" id="UP000014071"/>
    </source>
</evidence>
<protein>
    <submittedName>
        <fullName evidence="2">Predicted translation initiation factor</fullName>
    </submittedName>
</protein>
<dbReference type="EMBL" id="DF238771">
    <property type="protein sequence ID" value="GAC92948.1"/>
    <property type="molecule type" value="Genomic_DNA"/>
</dbReference>
<keyword evidence="2" id="KW-0648">Protein biosynthesis</keyword>
<accession>R9NWG7</accession>
<keyword evidence="2" id="KW-0396">Initiation factor</keyword>
<feature type="region of interest" description="Disordered" evidence="1">
    <location>
        <begin position="88"/>
        <end position="117"/>
    </location>
</feature>
<dbReference type="GO" id="GO:0003743">
    <property type="term" value="F:translation initiation factor activity"/>
    <property type="evidence" value="ECO:0007669"/>
    <property type="project" value="UniProtKB-KW"/>
</dbReference>
<name>R9NWG7_PSEHS</name>
<gene>
    <name evidence="2" type="ORF">PHSY_000508</name>
</gene>
<proteinExistence type="predicted"/>
<dbReference type="Proteomes" id="UP000014071">
    <property type="component" value="Unassembled WGS sequence"/>
</dbReference>
<dbReference type="RefSeq" id="XP_012186535.1">
    <property type="nucleotide sequence ID" value="XM_012331145.1"/>
</dbReference>
<dbReference type="HOGENOM" id="CLU_1836009_0_0_1"/>
<evidence type="ECO:0000313" key="2">
    <source>
        <dbReference type="EMBL" id="GAC92948.1"/>
    </source>
</evidence>
<organism evidence="2 3">
    <name type="scientific">Pseudozyma hubeiensis (strain SY62)</name>
    <name type="common">Yeast</name>
    <dbReference type="NCBI Taxonomy" id="1305764"/>
    <lineage>
        <taxon>Eukaryota</taxon>
        <taxon>Fungi</taxon>
        <taxon>Dikarya</taxon>
        <taxon>Basidiomycota</taxon>
        <taxon>Ustilaginomycotina</taxon>
        <taxon>Ustilaginomycetes</taxon>
        <taxon>Ustilaginales</taxon>
        <taxon>Ustilaginaceae</taxon>
        <taxon>Pseudozyma</taxon>
    </lineage>
</organism>
<evidence type="ECO:0000256" key="1">
    <source>
        <dbReference type="SAM" id="MobiDB-lite"/>
    </source>
</evidence>
<keyword evidence="3" id="KW-1185">Reference proteome</keyword>
<dbReference type="GeneID" id="24105814"/>
<sequence>MRVCALGAARGARFLGQDELHRRDEVGETMRCTGCGNSLSDKIFAPSTPLTELRLWCVPVGNLDNRFRNHSVAIAASMARRFRCEPRQQQRETCTTTSIPSRTGSATIGKKEKGSSNGLDTNRIKKIVFARCGWTPMRLL</sequence>